<evidence type="ECO:0000256" key="1">
    <source>
        <dbReference type="SAM" id="Phobius"/>
    </source>
</evidence>
<feature type="transmembrane region" description="Helical" evidence="1">
    <location>
        <begin position="121"/>
        <end position="154"/>
    </location>
</feature>
<keyword evidence="1" id="KW-0812">Transmembrane</keyword>
<feature type="transmembrane region" description="Helical" evidence="1">
    <location>
        <begin position="174"/>
        <end position="199"/>
    </location>
</feature>
<dbReference type="RefSeq" id="WP_092282841.1">
    <property type="nucleotide sequence ID" value="NZ_FOXR01000051.1"/>
</dbReference>
<dbReference type="AlphaFoldDB" id="A0A1I5YKI2"/>
<feature type="transmembrane region" description="Helical" evidence="1">
    <location>
        <begin position="21"/>
        <end position="40"/>
    </location>
</feature>
<dbReference type="OrthoDB" id="3194859at2"/>
<feature type="transmembrane region" description="Helical" evidence="1">
    <location>
        <begin position="253"/>
        <end position="274"/>
    </location>
</feature>
<keyword evidence="1" id="KW-1133">Transmembrane helix</keyword>
<gene>
    <name evidence="2" type="ORF">SAMN05444406_1514</name>
</gene>
<organism evidence="2 3">
    <name type="scientific">Caldicoprobacter faecalis</name>
    <dbReference type="NCBI Taxonomy" id="937334"/>
    <lineage>
        <taxon>Bacteria</taxon>
        <taxon>Bacillati</taxon>
        <taxon>Bacillota</taxon>
        <taxon>Clostridia</taxon>
        <taxon>Caldicoprobacterales</taxon>
        <taxon>Caldicoprobacteraceae</taxon>
        <taxon>Caldicoprobacter</taxon>
    </lineage>
</organism>
<accession>A0A1I5YKI2</accession>
<dbReference type="STRING" id="937334.SAMN05444406_1514"/>
<evidence type="ECO:0008006" key="4">
    <source>
        <dbReference type="Google" id="ProtNLM"/>
    </source>
</evidence>
<sequence length="283" mass="32366">MKFFKLLSYDIVNGIIYRYKKYLIVVLVFFVFCIDLFRTISSYYAHSDAVKPAITMADYVFYIFKGMKEYIPAGNEPFKFPAIWIIVQLLPAYITLDYPYNDLESFGQHVLIRTGGRIFWWLSKCIWNMLSVIIFYFMAYATIILFCIFAKIPIKFEITSDPKFLSTIMEVEHPLIASPGEVIVALFLLPPLISLGLCLTQMTLSLFFRPLYSFGITASILLSSAYLVSPFLVGNYSMVMRNSIMMEGGVNTGGGIIAASIMVVLSIFIGSIYFNRYDILKRE</sequence>
<keyword evidence="1" id="KW-0472">Membrane</keyword>
<reference evidence="2 3" key="1">
    <citation type="submission" date="2016-10" db="EMBL/GenBank/DDBJ databases">
        <authorList>
            <person name="de Groot N.N."/>
        </authorList>
    </citation>
    <scope>NUCLEOTIDE SEQUENCE [LARGE SCALE GENOMIC DNA]</scope>
    <source>
        <strain evidence="2 3">DSM 20678</strain>
    </source>
</reference>
<name>A0A1I5YKI2_9FIRM</name>
<feature type="transmembrane region" description="Helical" evidence="1">
    <location>
        <begin position="211"/>
        <end position="233"/>
    </location>
</feature>
<dbReference type="EMBL" id="FOXR01000051">
    <property type="protein sequence ID" value="SFQ44749.1"/>
    <property type="molecule type" value="Genomic_DNA"/>
</dbReference>
<protein>
    <recommendedName>
        <fullName evidence="4">ABC-2 family transporter protein</fullName>
    </recommendedName>
</protein>
<keyword evidence="3" id="KW-1185">Reference proteome</keyword>
<dbReference type="Proteomes" id="UP000198577">
    <property type="component" value="Unassembled WGS sequence"/>
</dbReference>
<proteinExistence type="predicted"/>
<evidence type="ECO:0000313" key="3">
    <source>
        <dbReference type="Proteomes" id="UP000198577"/>
    </source>
</evidence>
<evidence type="ECO:0000313" key="2">
    <source>
        <dbReference type="EMBL" id="SFQ44749.1"/>
    </source>
</evidence>